<name>A0AAJ8DY82_ASPNG</name>
<dbReference type="AlphaFoldDB" id="A0AAJ8DY82"/>
<dbReference type="VEuPathDB" id="FungiDB:An02g12870"/>
<feature type="region of interest" description="Disordered" evidence="1">
    <location>
        <begin position="1"/>
        <end position="23"/>
    </location>
</feature>
<gene>
    <name evidence="2" type="ORF">An02g12870</name>
</gene>
<evidence type="ECO:0000313" key="2">
    <source>
        <dbReference type="RefSeq" id="XP_059600112.1"/>
    </source>
</evidence>
<accession>A0AAJ8DY82</accession>
<reference evidence="2" key="1">
    <citation type="submission" date="2025-02" db="EMBL/GenBank/DDBJ databases">
        <authorList>
            <consortium name="NCBI Genome Project"/>
        </authorList>
    </citation>
    <scope>NUCLEOTIDE SEQUENCE</scope>
</reference>
<protein>
    <submittedName>
        <fullName evidence="2">Uncharacterized protein</fullName>
    </submittedName>
</protein>
<proteinExistence type="predicted"/>
<sequence>MRSRLEAAAEAGEGGGPRVSVDAGLNTTLGQSLVPGGLHMYGDYEGKSERMPVPPRGVIMCHDCVVYGAGMPEELSQIGRRRPGPPHLVCERWALTQDMGNSRVTRWETY</sequence>
<dbReference type="KEGG" id="ang:An02g12870"/>
<reference evidence="2" key="2">
    <citation type="submission" date="2025-08" db="UniProtKB">
        <authorList>
            <consortium name="RefSeq"/>
        </authorList>
    </citation>
    <scope>IDENTIFICATION</scope>
</reference>
<dbReference type="GeneID" id="84590532"/>
<evidence type="ECO:0000256" key="1">
    <source>
        <dbReference type="SAM" id="MobiDB-lite"/>
    </source>
</evidence>
<dbReference type="RefSeq" id="XP_059600112.1">
    <property type="nucleotide sequence ID" value="XM_059746717.1"/>
</dbReference>
<organism evidence="2">
    <name type="scientific">Aspergillus niger</name>
    <dbReference type="NCBI Taxonomy" id="5061"/>
    <lineage>
        <taxon>Eukaryota</taxon>
        <taxon>Fungi</taxon>
        <taxon>Dikarya</taxon>
        <taxon>Ascomycota</taxon>
        <taxon>Pezizomycotina</taxon>
        <taxon>Eurotiomycetes</taxon>
        <taxon>Eurotiomycetidae</taxon>
        <taxon>Eurotiales</taxon>
        <taxon>Aspergillaceae</taxon>
        <taxon>Aspergillus</taxon>
        <taxon>Aspergillus subgen. Circumdati</taxon>
    </lineage>
</organism>